<dbReference type="InterPro" id="IPR016024">
    <property type="entry name" value="ARM-type_fold"/>
</dbReference>
<protein>
    <recommendedName>
        <fullName evidence="7">Interferon-related developmental regulator N-terminal domain-containing protein</fullName>
    </recommendedName>
</protein>
<dbReference type="Proteomes" id="UP000835052">
    <property type="component" value="Unassembled WGS sequence"/>
</dbReference>
<evidence type="ECO:0008006" key="7">
    <source>
        <dbReference type="Google" id="ProtNLM"/>
    </source>
</evidence>
<reference evidence="5" key="1">
    <citation type="submission" date="2020-10" db="EMBL/GenBank/DDBJ databases">
        <authorList>
            <person name="Kikuchi T."/>
        </authorList>
    </citation>
    <scope>NUCLEOTIDE SEQUENCE</scope>
    <source>
        <strain evidence="5">NKZ352</strain>
    </source>
</reference>
<evidence type="ECO:0000256" key="2">
    <source>
        <dbReference type="SAM" id="MobiDB-lite"/>
    </source>
</evidence>
<dbReference type="PANTHER" id="PTHR12354">
    <property type="entry name" value="INTERFERON-RELATED DEVELOPMENTAL REGULATOR"/>
    <property type="match status" value="1"/>
</dbReference>
<dbReference type="SUPFAM" id="SSF48371">
    <property type="entry name" value="ARM repeat"/>
    <property type="match status" value="1"/>
</dbReference>
<sequence>MGKGRNKNKDKDAYSGPSNPRGHRDDDDSDSGDSISTHLTFDDDMRSVQGDVENVDDILDKLAEHIEHAQDKKNISVKLAALQGIQLALTSHYLPDFSTRYKVTLIDLITKNLHNKTDNEIVVSAVILALLAVQIGGEMSEDVEEPLAAMRTIVMDGSRSDALRSVCALSIAITTRLSCESDDSVAASVKACRHAWSSVKLGAPNSRLFTISLASWCLLLLDADNATLSSAILDQPKVANYLDADQLDNRVAAGEALAFLTELVGENRPGFTFPNHQHVLEILERLVSESTKSKAKRDKRIQRLTFREVYAFMKSSDDAPSVSIKFGKESLVLDTCSIKLFYDLCCEVLRGGMLRQLQQNEALRDVFDLGPVPLETTGRENKALKMAIHEAADKYRNQVRGRQRDKRSTVWS</sequence>
<dbReference type="InterPro" id="IPR007701">
    <property type="entry name" value="Interferon-rel_develop_reg_N"/>
</dbReference>
<dbReference type="InterPro" id="IPR039777">
    <property type="entry name" value="IFRD"/>
</dbReference>
<name>A0A8S1HAA5_9PELO</name>
<dbReference type="InterPro" id="IPR006921">
    <property type="entry name" value="Interferon-rel_develop_reg_C"/>
</dbReference>
<comment type="caution">
    <text evidence="5">The sequence shown here is derived from an EMBL/GenBank/DDBJ whole genome shotgun (WGS) entry which is preliminary data.</text>
</comment>
<evidence type="ECO:0000259" key="4">
    <source>
        <dbReference type="Pfam" id="PF05004"/>
    </source>
</evidence>
<dbReference type="OrthoDB" id="686784at2759"/>
<accession>A0A8S1HAA5</accession>
<dbReference type="Pfam" id="PF04836">
    <property type="entry name" value="IFRD_C"/>
    <property type="match status" value="1"/>
</dbReference>
<dbReference type="PANTHER" id="PTHR12354:SF1">
    <property type="entry name" value="INTERFERON-RELATED DEVELOPMENTAL REGULATOR 1"/>
    <property type="match status" value="1"/>
</dbReference>
<evidence type="ECO:0000259" key="3">
    <source>
        <dbReference type="Pfam" id="PF04836"/>
    </source>
</evidence>
<comment type="similarity">
    <text evidence="1">Belongs to the IFRD family.</text>
</comment>
<feature type="region of interest" description="Disordered" evidence="2">
    <location>
        <begin position="1"/>
        <end position="40"/>
    </location>
</feature>
<dbReference type="AlphaFoldDB" id="A0A8S1HAA5"/>
<dbReference type="EMBL" id="CAJGYM010000036">
    <property type="protein sequence ID" value="CAD6193556.1"/>
    <property type="molecule type" value="Genomic_DNA"/>
</dbReference>
<gene>
    <name evidence="5" type="ORF">CAUJ_LOCUS9475</name>
</gene>
<proteinExistence type="inferred from homology"/>
<organism evidence="5 6">
    <name type="scientific">Caenorhabditis auriculariae</name>
    <dbReference type="NCBI Taxonomy" id="2777116"/>
    <lineage>
        <taxon>Eukaryota</taxon>
        <taxon>Metazoa</taxon>
        <taxon>Ecdysozoa</taxon>
        <taxon>Nematoda</taxon>
        <taxon>Chromadorea</taxon>
        <taxon>Rhabditida</taxon>
        <taxon>Rhabditina</taxon>
        <taxon>Rhabditomorpha</taxon>
        <taxon>Rhabditoidea</taxon>
        <taxon>Rhabditidae</taxon>
        <taxon>Peloderinae</taxon>
        <taxon>Caenorhabditis</taxon>
    </lineage>
</organism>
<evidence type="ECO:0000256" key="1">
    <source>
        <dbReference type="ARBA" id="ARBA00008828"/>
    </source>
</evidence>
<dbReference type="Pfam" id="PF05004">
    <property type="entry name" value="IFRD"/>
    <property type="match status" value="1"/>
</dbReference>
<keyword evidence="6" id="KW-1185">Reference proteome</keyword>
<feature type="domain" description="Interferon-related developmental regulator C-terminal" evidence="3">
    <location>
        <begin position="360"/>
        <end position="408"/>
    </location>
</feature>
<evidence type="ECO:0000313" key="6">
    <source>
        <dbReference type="Proteomes" id="UP000835052"/>
    </source>
</evidence>
<feature type="domain" description="Interferon-related developmental regulator N-terminal" evidence="4">
    <location>
        <begin position="36"/>
        <end position="312"/>
    </location>
</feature>
<evidence type="ECO:0000313" key="5">
    <source>
        <dbReference type="EMBL" id="CAD6193556.1"/>
    </source>
</evidence>